<feature type="non-terminal residue" evidence="2">
    <location>
        <position position="1"/>
    </location>
</feature>
<dbReference type="GO" id="GO:0005615">
    <property type="term" value="C:extracellular space"/>
    <property type="evidence" value="ECO:0007669"/>
    <property type="project" value="TreeGrafter"/>
</dbReference>
<dbReference type="Proteomes" id="UP001432027">
    <property type="component" value="Unassembled WGS sequence"/>
</dbReference>
<dbReference type="SUPFAM" id="SSF55331">
    <property type="entry name" value="Tautomerase/MIF"/>
    <property type="match status" value="1"/>
</dbReference>
<sequence length="130" mass="14248">LSATSSKLAMPMVRVATNVEMANISDDFEVKLTEVLHESMGKPRERIMIEIDGGRRLMYGAKPGPGCQISIKSIGCLGDQMNIRHSAKVCDFIQKELGVPKDKILIEFSDLSAHQVGFNGTTVAEELAKR</sequence>
<dbReference type="GO" id="GO:0050178">
    <property type="term" value="F:phenylpyruvate tautomerase activity"/>
    <property type="evidence" value="ECO:0007669"/>
    <property type="project" value="TreeGrafter"/>
</dbReference>
<comment type="similarity">
    <text evidence="1">Belongs to the MIF family.</text>
</comment>
<dbReference type="PANTHER" id="PTHR11954:SF37">
    <property type="entry name" value="MIF-LIKE PROTEIN MIF-2"/>
    <property type="match status" value="1"/>
</dbReference>
<evidence type="ECO:0000313" key="3">
    <source>
        <dbReference type="Proteomes" id="UP001432027"/>
    </source>
</evidence>
<reference evidence="2" key="1">
    <citation type="submission" date="2023-10" db="EMBL/GenBank/DDBJ databases">
        <title>Genome assembly of Pristionchus species.</title>
        <authorList>
            <person name="Yoshida K."/>
            <person name="Sommer R.J."/>
        </authorList>
    </citation>
    <scope>NUCLEOTIDE SEQUENCE</scope>
    <source>
        <strain evidence="2">RS0144</strain>
    </source>
</reference>
<dbReference type="Gene3D" id="3.30.429.10">
    <property type="entry name" value="Macrophage Migration Inhibitory Factor"/>
    <property type="match status" value="1"/>
</dbReference>
<evidence type="ECO:0000256" key="1">
    <source>
        <dbReference type="ARBA" id="ARBA00005851"/>
    </source>
</evidence>
<evidence type="ECO:0008006" key="4">
    <source>
        <dbReference type="Google" id="ProtNLM"/>
    </source>
</evidence>
<keyword evidence="3" id="KW-1185">Reference proteome</keyword>
<dbReference type="AlphaFoldDB" id="A0AAV5THD9"/>
<organism evidence="2 3">
    <name type="scientific">Pristionchus entomophagus</name>
    <dbReference type="NCBI Taxonomy" id="358040"/>
    <lineage>
        <taxon>Eukaryota</taxon>
        <taxon>Metazoa</taxon>
        <taxon>Ecdysozoa</taxon>
        <taxon>Nematoda</taxon>
        <taxon>Chromadorea</taxon>
        <taxon>Rhabditida</taxon>
        <taxon>Rhabditina</taxon>
        <taxon>Diplogasteromorpha</taxon>
        <taxon>Diplogasteroidea</taxon>
        <taxon>Neodiplogasteridae</taxon>
        <taxon>Pristionchus</taxon>
    </lineage>
</organism>
<feature type="non-terminal residue" evidence="2">
    <location>
        <position position="130"/>
    </location>
</feature>
<dbReference type="Pfam" id="PF01187">
    <property type="entry name" value="MIF"/>
    <property type="match status" value="1"/>
</dbReference>
<dbReference type="EMBL" id="BTSX01000004">
    <property type="protein sequence ID" value="GMS93724.1"/>
    <property type="molecule type" value="Genomic_DNA"/>
</dbReference>
<accession>A0AAV5THD9</accession>
<name>A0AAV5THD9_9BILA</name>
<comment type="caution">
    <text evidence="2">The sequence shown here is derived from an EMBL/GenBank/DDBJ whole genome shotgun (WGS) entry which is preliminary data.</text>
</comment>
<proteinExistence type="inferred from homology"/>
<dbReference type="InterPro" id="IPR014347">
    <property type="entry name" value="Tautomerase/MIF_sf"/>
</dbReference>
<dbReference type="PANTHER" id="PTHR11954">
    <property type="entry name" value="D-DOPACHROME DECARBOXYLASE"/>
    <property type="match status" value="1"/>
</dbReference>
<dbReference type="InterPro" id="IPR001398">
    <property type="entry name" value="Macrophage_inhib_fac"/>
</dbReference>
<gene>
    <name evidence="2" type="ORF">PENTCL1PPCAC_15899</name>
</gene>
<protein>
    <recommendedName>
        <fullName evidence="4">Macrophage migration inhibitory factor</fullName>
    </recommendedName>
</protein>
<evidence type="ECO:0000313" key="2">
    <source>
        <dbReference type="EMBL" id="GMS93724.1"/>
    </source>
</evidence>
<dbReference type="GO" id="GO:0005125">
    <property type="term" value="F:cytokine activity"/>
    <property type="evidence" value="ECO:0007669"/>
    <property type="project" value="TreeGrafter"/>
</dbReference>